<dbReference type="SUPFAM" id="SSF142921">
    <property type="entry name" value="WGR domain-like"/>
    <property type="match status" value="1"/>
</dbReference>
<dbReference type="EMBL" id="JWJH01000026">
    <property type="protein sequence ID" value="KJF65669.1"/>
    <property type="molecule type" value="Genomic_DNA"/>
</dbReference>
<evidence type="ECO:0000313" key="3">
    <source>
        <dbReference type="Proteomes" id="UP000052068"/>
    </source>
</evidence>
<name>A0ABR5CLP9_9HYPH</name>
<dbReference type="InterPro" id="IPR036930">
    <property type="entry name" value="WGR_dom_sf"/>
</dbReference>
<dbReference type="SMART" id="SM00773">
    <property type="entry name" value="WGR"/>
    <property type="match status" value="1"/>
</dbReference>
<proteinExistence type="predicted"/>
<accession>A0ABR5CLP9</accession>
<keyword evidence="3" id="KW-1185">Reference proteome</keyword>
<dbReference type="Proteomes" id="UP000052068">
    <property type="component" value="Unassembled WGS sequence"/>
</dbReference>
<reference evidence="2 3" key="1">
    <citation type="submission" date="2015-03" db="EMBL/GenBank/DDBJ databases">
        <title>Draft Genome Sequences of Agrobacterium nepotum Strain 39/7T (= CFBP 7436T = LMG 26435T) and Agrobacterium sp. Strain KFB 330 (= CFBP 8308 = LMG 28674).</title>
        <authorList>
            <person name="Kuzmanovic N."/>
            <person name="Pulawska J."/>
            <person name="Obradovic A."/>
        </authorList>
    </citation>
    <scope>NUCLEOTIDE SEQUENCE [LARGE SCALE GENOMIC DNA]</scope>
    <source>
        <strain evidence="2 3">39/7</strain>
    </source>
</reference>
<dbReference type="Gene3D" id="2.20.140.10">
    <property type="entry name" value="WGR domain"/>
    <property type="match status" value="1"/>
</dbReference>
<evidence type="ECO:0000259" key="1">
    <source>
        <dbReference type="PROSITE" id="PS51977"/>
    </source>
</evidence>
<dbReference type="Pfam" id="PF05406">
    <property type="entry name" value="WGR"/>
    <property type="match status" value="1"/>
</dbReference>
<gene>
    <name evidence="2" type="ORF">RS75_21805</name>
</gene>
<dbReference type="PROSITE" id="PS51977">
    <property type="entry name" value="WGR"/>
    <property type="match status" value="1"/>
</dbReference>
<comment type="caution">
    <text evidence="2">The sequence shown here is derived from an EMBL/GenBank/DDBJ whole genome shotgun (WGS) entry which is preliminary data.</text>
</comment>
<dbReference type="InterPro" id="IPR008893">
    <property type="entry name" value="WGR_domain"/>
</dbReference>
<dbReference type="InterPro" id="IPR049809">
    <property type="entry name" value="YehF/YfeS-like_WGR"/>
</dbReference>
<feature type="domain" description="WGR" evidence="1">
    <location>
        <begin position="14"/>
        <end position="115"/>
    </location>
</feature>
<organism evidence="2 3">
    <name type="scientific">Rhizobium nepotum 39/7</name>
    <dbReference type="NCBI Taxonomy" id="1368418"/>
    <lineage>
        <taxon>Bacteria</taxon>
        <taxon>Pseudomonadati</taxon>
        <taxon>Pseudomonadota</taxon>
        <taxon>Alphaproteobacteria</taxon>
        <taxon>Hyphomicrobiales</taxon>
        <taxon>Rhizobiaceae</taxon>
        <taxon>Rhizobium/Agrobacterium group</taxon>
        <taxon>Rhizobium</taxon>
    </lineage>
</organism>
<sequence>MNRSGKTDSNLSLDLRSVIDDPLGMITQPYQLYIERTDASMNMARYYAMDISETLFGETRLTRRWGRIGAHGQSKAHIFLREEDAVQLFLDLVRQKRTRGYRPAARQAERDPLARTSTGVLSARAPIGLEGDLDLDEKRDLDRELEAELTLAEEVAGDFAERAEPSPSGCEVLGELAHDVYSFR</sequence>
<dbReference type="CDD" id="cd07996">
    <property type="entry name" value="WGR_MMR_like"/>
    <property type="match status" value="1"/>
</dbReference>
<protein>
    <recommendedName>
        <fullName evidence="1">WGR domain-containing protein</fullName>
    </recommendedName>
</protein>
<evidence type="ECO:0000313" key="2">
    <source>
        <dbReference type="EMBL" id="KJF65669.1"/>
    </source>
</evidence>